<name>A0A9C6TZQ4_ARADU</name>
<dbReference type="InterPro" id="IPR026960">
    <property type="entry name" value="RVT-Znf"/>
</dbReference>
<dbReference type="Proteomes" id="UP000515211">
    <property type="component" value="Chromosome 6"/>
</dbReference>
<dbReference type="RefSeq" id="XP_052118703.1">
    <property type="nucleotide sequence ID" value="XM_052262743.1"/>
</dbReference>
<dbReference type="Pfam" id="PF13966">
    <property type="entry name" value="zf-RVT"/>
    <property type="match status" value="1"/>
</dbReference>
<evidence type="ECO:0000259" key="1">
    <source>
        <dbReference type="Pfam" id="PF13966"/>
    </source>
</evidence>
<dbReference type="GeneID" id="127748372"/>
<dbReference type="PANTHER" id="PTHR36617:SF15">
    <property type="entry name" value="REVERSE TRANSCRIPTASE ZINC-BINDING DOMAIN-CONTAINING PROTEIN"/>
    <property type="match status" value="1"/>
</dbReference>
<dbReference type="KEGG" id="adu:127748372"/>
<reference evidence="3" key="2">
    <citation type="submission" date="2025-08" db="UniProtKB">
        <authorList>
            <consortium name="RefSeq"/>
        </authorList>
    </citation>
    <scope>IDENTIFICATION</scope>
    <source>
        <tissue evidence="3">Whole plant</tissue>
    </source>
</reference>
<gene>
    <name evidence="3" type="primary">LOC127748372</name>
</gene>
<keyword evidence="2" id="KW-1185">Reference proteome</keyword>
<dbReference type="AlphaFoldDB" id="A0A9C6TZQ4"/>
<sequence length="238" mass="27938">MDLGNGRTIRFWEDSWLPNGVLKDLFPRLYSVSTLTGSVVGECGFWDGFEWIWSFQWRRALFQWELDLVNQLHETLRTMKPIDAREDSVVWKFDRTCVFSTKSCTQALHAEVLPEEITSYSFTSAVWKDFVPPRIELLSWFMLIERVNTKDRLGKLHVIDQNDTLCVLCCKSEETAFHLFLGCGITWQVWCAWLLALGRSWCLSGTLKDHFESWTTVAARKVDRKRWFMGFFAVVWTI</sequence>
<feature type="domain" description="Reverse transcriptase zinc-binding" evidence="1">
    <location>
        <begin position="118"/>
        <end position="190"/>
    </location>
</feature>
<accession>A0A9C6TZQ4</accession>
<proteinExistence type="predicted"/>
<organism evidence="2 3">
    <name type="scientific">Arachis duranensis</name>
    <name type="common">Wild peanut</name>
    <dbReference type="NCBI Taxonomy" id="130453"/>
    <lineage>
        <taxon>Eukaryota</taxon>
        <taxon>Viridiplantae</taxon>
        <taxon>Streptophyta</taxon>
        <taxon>Embryophyta</taxon>
        <taxon>Tracheophyta</taxon>
        <taxon>Spermatophyta</taxon>
        <taxon>Magnoliopsida</taxon>
        <taxon>eudicotyledons</taxon>
        <taxon>Gunneridae</taxon>
        <taxon>Pentapetalae</taxon>
        <taxon>rosids</taxon>
        <taxon>fabids</taxon>
        <taxon>Fabales</taxon>
        <taxon>Fabaceae</taxon>
        <taxon>Papilionoideae</taxon>
        <taxon>50 kb inversion clade</taxon>
        <taxon>dalbergioids sensu lato</taxon>
        <taxon>Dalbergieae</taxon>
        <taxon>Pterocarpus clade</taxon>
        <taxon>Arachis</taxon>
    </lineage>
</organism>
<evidence type="ECO:0000313" key="2">
    <source>
        <dbReference type="Proteomes" id="UP000515211"/>
    </source>
</evidence>
<protein>
    <submittedName>
        <fullName evidence="3">Uncharacterized protein LOC127748372</fullName>
    </submittedName>
</protein>
<dbReference type="PANTHER" id="PTHR36617">
    <property type="entry name" value="PROTEIN, PUTATIVE-RELATED"/>
    <property type="match status" value="1"/>
</dbReference>
<reference evidence="2" key="1">
    <citation type="journal article" date="2016" name="Nat. Genet.">
        <title>The genome sequences of Arachis duranensis and Arachis ipaensis, the diploid ancestors of cultivated peanut.</title>
        <authorList>
            <person name="Bertioli D.J."/>
            <person name="Cannon S.B."/>
            <person name="Froenicke L."/>
            <person name="Huang G."/>
            <person name="Farmer A.D."/>
            <person name="Cannon E.K."/>
            <person name="Liu X."/>
            <person name="Gao D."/>
            <person name="Clevenger J."/>
            <person name="Dash S."/>
            <person name="Ren L."/>
            <person name="Moretzsohn M.C."/>
            <person name="Shirasawa K."/>
            <person name="Huang W."/>
            <person name="Vidigal B."/>
            <person name="Abernathy B."/>
            <person name="Chu Y."/>
            <person name="Niederhuth C.E."/>
            <person name="Umale P."/>
            <person name="Araujo A.C."/>
            <person name="Kozik A."/>
            <person name="Kim K.D."/>
            <person name="Burow M.D."/>
            <person name="Varshney R.K."/>
            <person name="Wang X."/>
            <person name="Zhang X."/>
            <person name="Barkley N."/>
            <person name="Guimaraes P.M."/>
            <person name="Isobe S."/>
            <person name="Guo B."/>
            <person name="Liao B."/>
            <person name="Stalker H.T."/>
            <person name="Schmitz R.J."/>
            <person name="Scheffler B.E."/>
            <person name="Leal-Bertioli S.C."/>
            <person name="Xun X."/>
            <person name="Jackson S.A."/>
            <person name="Michelmore R."/>
            <person name="Ozias-Akins P."/>
        </authorList>
    </citation>
    <scope>NUCLEOTIDE SEQUENCE [LARGE SCALE GENOMIC DNA]</scope>
    <source>
        <strain evidence="2">cv. V14167</strain>
    </source>
</reference>
<evidence type="ECO:0000313" key="3">
    <source>
        <dbReference type="RefSeq" id="XP_052118703.1"/>
    </source>
</evidence>